<accession>X1BCW9</accession>
<proteinExistence type="predicted"/>
<feature type="non-terminal residue" evidence="1">
    <location>
        <position position="55"/>
    </location>
</feature>
<sequence>MDIDEMKKNADFLINNMKGMEIPGSTTINIRYRNMVNFAKVYGITDPKYIGSEEE</sequence>
<evidence type="ECO:0000313" key="1">
    <source>
        <dbReference type="EMBL" id="GAG92870.1"/>
    </source>
</evidence>
<dbReference type="AlphaFoldDB" id="X1BCW9"/>
<name>X1BCW9_9ZZZZ</name>
<organism evidence="1">
    <name type="scientific">marine sediment metagenome</name>
    <dbReference type="NCBI Taxonomy" id="412755"/>
    <lineage>
        <taxon>unclassified sequences</taxon>
        <taxon>metagenomes</taxon>
        <taxon>ecological metagenomes</taxon>
    </lineage>
</organism>
<reference evidence="1" key="1">
    <citation type="journal article" date="2014" name="Front. Microbiol.">
        <title>High frequency of phylogenetically diverse reductive dehalogenase-homologous genes in deep subseafloor sedimentary metagenomes.</title>
        <authorList>
            <person name="Kawai M."/>
            <person name="Futagami T."/>
            <person name="Toyoda A."/>
            <person name="Takaki Y."/>
            <person name="Nishi S."/>
            <person name="Hori S."/>
            <person name="Arai W."/>
            <person name="Tsubouchi T."/>
            <person name="Morono Y."/>
            <person name="Uchiyama I."/>
            <person name="Ito T."/>
            <person name="Fujiyama A."/>
            <person name="Inagaki F."/>
            <person name="Takami H."/>
        </authorList>
    </citation>
    <scope>NUCLEOTIDE SEQUENCE</scope>
    <source>
        <strain evidence="1">Expedition CK06-06</strain>
    </source>
</reference>
<dbReference type="EMBL" id="BART01027424">
    <property type="protein sequence ID" value="GAG92870.1"/>
    <property type="molecule type" value="Genomic_DNA"/>
</dbReference>
<comment type="caution">
    <text evidence="1">The sequence shown here is derived from an EMBL/GenBank/DDBJ whole genome shotgun (WGS) entry which is preliminary data.</text>
</comment>
<gene>
    <name evidence="1" type="ORF">S01H4_48623</name>
</gene>
<protein>
    <submittedName>
        <fullName evidence="1">Uncharacterized protein</fullName>
    </submittedName>
</protein>